<accession>T1IWH5</accession>
<dbReference type="EnsemblMetazoa" id="SMAR005542-RA">
    <property type="protein sequence ID" value="SMAR005542-PA"/>
    <property type="gene ID" value="SMAR005542"/>
</dbReference>
<reference evidence="2" key="1">
    <citation type="submission" date="2011-05" db="EMBL/GenBank/DDBJ databases">
        <authorList>
            <person name="Richards S.R."/>
            <person name="Qu J."/>
            <person name="Jiang H."/>
            <person name="Jhangiani S.N."/>
            <person name="Agravi P."/>
            <person name="Goodspeed R."/>
            <person name="Gross S."/>
            <person name="Mandapat C."/>
            <person name="Jackson L."/>
            <person name="Mathew T."/>
            <person name="Pu L."/>
            <person name="Thornton R."/>
            <person name="Saada N."/>
            <person name="Wilczek-Boney K.B."/>
            <person name="Lee S."/>
            <person name="Kovar C."/>
            <person name="Wu Y."/>
            <person name="Scherer S.E."/>
            <person name="Worley K.C."/>
            <person name="Muzny D.M."/>
            <person name="Gibbs R."/>
        </authorList>
    </citation>
    <scope>NUCLEOTIDE SEQUENCE</scope>
    <source>
        <strain evidence="2">Brora</strain>
    </source>
</reference>
<name>T1IWH5_STRMM</name>
<evidence type="ECO:0000313" key="1">
    <source>
        <dbReference type="EnsemblMetazoa" id="SMAR005542-PA"/>
    </source>
</evidence>
<dbReference type="AlphaFoldDB" id="T1IWH5"/>
<reference evidence="1" key="2">
    <citation type="submission" date="2015-02" db="UniProtKB">
        <authorList>
            <consortium name="EnsemblMetazoa"/>
        </authorList>
    </citation>
    <scope>IDENTIFICATION</scope>
</reference>
<organism evidence="1 2">
    <name type="scientific">Strigamia maritima</name>
    <name type="common">European centipede</name>
    <name type="synonym">Geophilus maritimus</name>
    <dbReference type="NCBI Taxonomy" id="126957"/>
    <lineage>
        <taxon>Eukaryota</taxon>
        <taxon>Metazoa</taxon>
        <taxon>Ecdysozoa</taxon>
        <taxon>Arthropoda</taxon>
        <taxon>Myriapoda</taxon>
        <taxon>Chilopoda</taxon>
        <taxon>Pleurostigmophora</taxon>
        <taxon>Geophilomorpha</taxon>
        <taxon>Linotaeniidae</taxon>
        <taxon>Strigamia</taxon>
    </lineage>
</organism>
<protein>
    <submittedName>
        <fullName evidence="1">Uncharacterized protein</fullName>
    </submittedName>
</protein>
<evidence type="ECO:0000313" key="2">
    <source>
        <dbReference type="Proteomes" id="UP000014500"/>
    </source>
</evidence>
<dbReference type="EMBL" id="JH431616">
    <property type="status" value="NOT_ANNOTATED_CDS"/>
    <property type="molecule type" value="Genomic_DNA"/>
</dbReference>
<sequence>MTFIRGGSKFVSCSDIFRTRPRTILNIYRKTAALVDITYSLLIDNSVQQTPYQTKHNDVDVDVLDFNRDLFALYSVKLLSNYNIITYVALDFQVLPLDGVKEIFLAVHDFQLNLECFETIKTCN</sequence>
<dbReference type="HOGENOM" id="CLU_2006778_0_0_1"/>
<keyword evidence="2" id="KW-1185">Reference proteome</keyword>
<dbReference type="Proteomes" id="UP000014500">
    <property type="component" value="Unassembled WGS sequence"/>
</dbReference>
<proteinExistence type="predicted"/>